<dbReference type="OrthoDB" id="5227681at2759"/>
<organism evidence="2 3">
    <name type="scientific">Carnegiea gigantea</name>
    <dbReference type="NCBI Taxonomy" id="171969"/>
    <lineage>
        <taxon>Eukaryota</taxon>
        <taxon>Viridiplantae</taxon>
        <taxon>Streptophyta</taxon>
        <taxon>Embryophyta</taxon>
        <taxon>Tracheophyta</taxon>
        <taxon>Spermatophyta</taxon>
        <taxon>Magnoliopsida</taxon>
        <taxon>eudicotyledons</taxon>
        <taxon>Gunneridae</taxon>
        <taxon>Pentapetalae</taxon>
        <taxon>Caryophyllales</taxon>
        <taxon>Cactineae</taxon>
        <taxon>Cactaceae</taxon>
        <taxon>Cactoideae</taxon>
        <taxon>Echinocereeae</taxon>
        <taxon>Carnegiea</taxon>
    </lineage>
</organism>
<protein>
    <recommendedName>
        <fullName evidence="1">PX domain-containing protein</fullName>
    </recommendedName>
</protein>
<dbReference type="PANTHER" id="PTHR10555">
    <property type="entry name" value="SORTING NEXIN"/>
    <property type="match status" value="1"/>
</dbReference>
<evidence type="ECO:0000313" key="3">
    <source>
        <dbReference type="Proteomes" id="UP001153076"/>
    </source>
</evidence>
<dbReference type="AlphaFoldDB" id="A0A9Q1GQL9"/>
<feature type="domain" description="PX" evidence="1">
    <location>
        <begin position="22"/>
        <end position="184"/>
    </location>
</feature>
<dbReference type="Gene3D" id="3.30.1520.10">
    <property type="entry name" value="Phox-like domain"/>
    <property type="match status" value="1"/>
</dbReference>
<evidence type="ECO:0000313" key="2">
    <source>
        <dbReference type="EMBL" id="KAJ8423345.1"/>
    </source>
</evidence>
<keyword evidence="3" id="KW-1185">Reference proteome</keyword>
<dbReference type="GO" id="GO:0035091">
    <property type="term" value="F:phosphatidylinositol binding"/>
    <property type="evidence" value="ECO:0007669"/>
    <property type="project" value="InterPro"/>
</dbReference>
<evidence type="ECO:0000259" key="1">
    <source>
        <dbReference type="PROSITE" id="PS50195"/>
    </source>
</evidence>
<dbReference type="Proteomes" id="UP001153076">
    <property type="component" value="Unassembled WGS sequence"/>
</dbReference>
<dbReference type="Pfam" id="PF00787">
    <property type="entry name" value="PX"/>
    <property type="match status" value="1"/>
</dbReference>
<dbReference type="EMBL" id="JAKOGI010001988">
    <property type="protein sequence ID" value="KAJ8423345.1"/>
    <property type="molecule type" value="Genomic_DNA"/>
</dbReference>
<dbReference type="SUPFAM" id="SSF64268">
    <property type="entry name" value="PX domain"/>
    <property type="match status" value="1"/>
</dbReference>
<dbReference type="InterPro" id="IPR036871">
    <property type="entry name" value="PX_dom_sf"/>
</dbReference>
<comment type="caution">
    <text evidence="2">The sequence shown here is derived from an EMBL/GenBank/DDBJ whole genome shotgun (WGS) entry which is preliminary data.</text>
</comment>
<gene>
    <name evidence="2" type="ORF">Cgig2_022518</name>
</gene>
<sequence>MQQNQGISSGSTETTASRQSQHFLFVSVADAVKAGNGVHAYISYKVITKGGLGRRKMQRFMYLIGAGDFEEELWKKVWRDVDVDRLTPASKQITSLLDYQEPEKIVVRRYSDFVWLHDRLFERYKGIFIPPLPEKSATEKFRFSAEFIEMRPSHHEVRQSDDLRLFLQAHEDVVTRAVKWDRVHTLVFHLGAASCFARYIISKFQKVEGEVRESKTEEA</sequence>
<dbReference type="GO" id="GO:0016020">
    <property type="term" value="C:membrane"/>
    <property type="evidence" value="ECO:0007669"/>
    <property type="project" value="UniProtKB-ARBA"/>
</dbReference>
<dbReference type="SMART" id="SM00312">
    <property type="entry name" value="PX"/>
    <property type="match status" value="1"/>
</dbReference>
<accession>A0A9Q1GQL9</accession>
<proteinExistence type="predicted"/>
<name>A0A9Q1GQL9_9CARY</name>
<dbReference type="PANTHER" id="PTHR10555:SF170">
    <property type="entry name" value="FI18122P1"/>
    <property type="match status" value="1"/>
</dbReference>
<dbReference type="GO" id="GO:0005768">
    <property type="term" value="C:endosome"/>
    <property type="evidence" value="ECO:0007669"/>
    <property type="project" value="TreeGrafter"/>
</dbReference>
<dbReference type="PROSITE" id="PS50195">
    <property type="entry name" value="PX"/>
    <property type="match status" value="1"/>
</dbReference>
<reference evidence="2" key="1">
    <citation type="submission" date="2022-04" db="EMBL/GenBank/DDBJ databases">
        <title>Carnegiea gigantea Genome sequencing and assembly v2.</title>
        <authorList>
            <person name="Copetti D."/>
            <person name="Sanderson M.J."/>
            <person name="Burquez A."/>
            <person name="Wojciechowski M.F."/>
        </authorList>
    </citation>
    <scope>NUCLEOTIDE SEQUENCE</scope>
    <source>
        <strain evidence="2">SGP5-SGP5p</strain>
        <tissue evidence="2">Aerial part</tissue>
    </source>
</reference>
<dbReference type="InterPro" id="IPR001683">
    <property type="entry name" value="PX_dom"/>
</dbReference>